<keyword evidence="2" id="KW-1003">Cell membrane</keyword>
<feature type="transmembrane region" description="Helical" evidence="6">
    <location>
        <begin position="430"/>
        <end position="449"/>
    </location>
</feature>
<feature type="transmembrane region" description="Helical" evidence="6">
    <location>
        <begin position="57"/>
        <end position="82"/>
    </location>
</feature>
<proteinExistence type="predicted"/>
<name>A0A2T0BAS8_9CLOT</name>
<dbReference type="InterPro" id="IPR050833">
    <property type="entry name" value="Poly_Biosynth_Transport"/>
</dbReference>
<feature type="transmembrane region" description="Helical" evidence="6">
    <location>
        <begin position="339"/>
        <end position="357"/>
    </location>
</feature>
<dbReference type="InterPro" id="IPR002797">
    <property type="entry name" value="Polysacc_synth"/>
</dbReference>
<feature type="transmembrane region" description="Helical" evidence="6">
    <location>
        <begin position="250"/>
        <end position="270"/>
    </location>
</feature>
<evidence type="ECO:0000256" key="1">
    <source>
        <dbReference type="ARBA" id="ARBA00004651"/>
    </source>
</evidence>
<keyword evidence="8" id="KW-1185">Reference proteome</keyword>
<feature type="transmembrane region" description="Helical" evidence="6">
    <location>
        <begin position="500"/>
        <end position="523"/>
    </location>
</feature>
<dbReference type="PIRSF" id="PIRSF038958">
    <property type="entry name" value="PG_synth_SpoVB"/>
    <property type="match status" value="1"/>
</dbReference>
<accession>A0A2T0BAS8</accession>
<dbReference type="PANTHER" id="PTHR30250">
    <property type="entry name" value="PST FAMILY PREDICTED COLANIC ACID TRANSPORTER"/>
    <property type="match status" value="1"/>
</dbReference>
<feature type="transmembrane region" description="Helical" evidence="6">
    <location>
        <begin position="406"/>
        <end position="424"/>
    </location>
</feature>
<keyword evidence="5 6" id="KW-0472">Membrane</keyword>
<dbReference type="Proteomes" id="UP000239471">
    <property type="component" value="Unassembled WGS sequence"/>
</dbReference>
<keyword evidence="4 6" id="KW-1133">Transmembrane helix</keyword>
<evidence type="ECO:0000256" key="6">
    <source>
        <dbReference type="SAM" id="Phobius"/>
    </source>
</evidence>
<organism evidence="7 8">
    <name type="scientific">Clostridium vincentii</name>
    <dbReference type="NCBI Taxonomy" id="52704"/>
    <lineage>
        <taxon>Bacteria</taxon>
        <taxon>Bacillati</taxon>
        <taxon>Bacillota</taxon>
        <taxon>Clostridia</taxon>
        <taxon>Eubacteriales</taxon>
        <taxon>Clostridiaceae</taxon>
        <taxon>Clostridium</taxon>
    </lineage>
</organism>
<dbReference type="AlphaFoldDB" id="A0A2T0BAS8"/>
<dbReference type="EMBL" id="PVXQ01000039">
    <property type="protein sequence ID" value="PRR80952.1"/>
    <property type="molecule type" value="Genomic_DNA"/>
</dbReference>
<dbReference type="Pfam" id="PF01943">
    <property type="entry name" value="Polysacc_synt"/>
    <property type="match status" value="1"/>
</dbReference>
<comment type="caution">
    <text evidence="7">The sequence shown here is derived from an EMBL/GenBank/DDBJ whole genome shotgun (WGS) entry which is preliminary data.</text>
</comment>
<evidence type="ECO:0000256" key="5">
    <source>
        <dbReference type="ARBA" id="ARBA00023136"/>
    </source>
</evidence>
<dbReference type="PANTHER" id="PTHR30250:SF21">
    <property type="entry name" value="LIPID II FLIPPASE MURJ"/>
    <property type="match status" value="1"/>
</dbReference>
<feature type="transmembrane region" description="Helical" evidence="6">
    <location>
        <begin position="176"/>
        <end position="195"/>
    </location>
</feature>
<dbReference type="CDD" id="cd13124">
    <property type="entry name" value="MATE_SpoVB_like"/>
    <property type="match status" value="1"/>
</dbReference>
<dbReference type="InterPro" id="IPR024923">
    <property type="entry name" value="PG_synth_SpoVB"/>
</dbReference>
<sequence>MRIRDGSRNGFNEEYNMKKQSVSNGFAILTVGSMIVKIISLLYVILITLVLEKEGYGVYSAVYVIFTFIYVVTNSGISVATAKVLSELIAKRRYKDTERSFKLILLFMALAGLIMSIMMYFFAVPLSILVKFPKAAIAIKTLSPAIFFTSILSVYRGYFQGSGNMIPTAVSQIIEQLINVASSMLFAGLLMKYGIEYGCAGATVGTSFGAFVSIIYMMCIYKKNKITISNEEELQFTNRSFSAKILMKKILKYAIPITICLGMQNAGSLIDMANVKDRLLVGGFSESIASTLFGVISQFNTLISVPITIISALSMALLPSISASNILGEGKEIQRKIIYSFRICLIIAIPSAIRLAILGKPIYDMLFPKMAEGYKFMVFGSIIVVLWSIVLIQTTILQGIGKLYKATMYILVGIIFKVFINYNVVSIHNINIYGALLGNITYFIIPLILNHMLLRRTLKIKLSLFRISLKPLISALIMGIMIYPSQYLLLKLFELFGNTYLSNALSTFLTIILGGFIYVYILALTKGIDDQDLGLIPPSIIKLIPKVILKKIKKKRCN</sequence>
<evidence type="ECO:0000256" key="4">
    <source>
        <dbReference type="ARBA" id="ARBA00022989"/>
    </source>
</evidence>
<evidence type="ECO:0000256" key="3">
    <source>
        <dbReference type="ARBA" id="ARBA00022692"/>
    </source>
</evidence>
<comment type="subcellular location">
    <subcellularLocation>
        <location evidence="1">Cell membrane</location>
        <topology evidence="1">Multi-pass membrane protein</topology>
    </subcellularLocation>
</comment>
<evidence type="ECO:0000313" key="8">
    <source>
        <dbReference type="Proteomes" id="UP000239471"/>
    </source>
</evidence>
<protein>
    <submittedName>
        <fullName evidence="7">Stage V sporulation protein B</fullName>
    </submittedName>
</protein>
<feature type="transmembrane region" description="Helical" evidence="6">
    <location>
        <begin position="290"/>
        <end position="318"/>
    </location>
</feature>
<reference evidence="7 8" key="1">
    <citation type="submission" date="2018-03" db="EMBL/GenBank/DDBJ databases">
        <title>Genome sequence of Clostridium vincentii DSM 10228.</title>
        <authorList>
            <person name="Poehlein A."/>
            <person name="Daniel R."/>
        </authorList>
    </citation>
    <scope>NUCLEOTIDE SEQUENCE [LARGE SCALE GENOMIC DNA]</scope>
    <source>
        <strain evidence="7 8">DSM 10228</strain>
    </source>
</reference>
<feature type="transmembrane region" description="Helical" evidence="6">
    <location>
        <begin position="26"/>
        <end position="51"/>
    </location>
</feature>
<feature type="transmembrane region" description="Helical" evidence="6">
    <location>
        <begin position="201"/>
        <end position="221"/>
    </location>
</feature>
<dbReference type="GO" id="GO:0005886">
    <property type="term" value="C:plasma membrane"/>
    <property type="evidence" value="ECO:0007669"/>
    <property type="project" value="UniProtKB-SubCell"/>
</dbReference>
<gene>
    <name evidence="7" type="primary">spoVB_4</name>
    <name evidence="7" type="ORF">CLVI_28630</name>
</gene>
<feature type="transmembrane region" description="Helical" evidence="6">
    <location>
        <begin position="103"/>
        <end position="123"/>
    </location>
</feature>
<feature type="transmembrane region" description="Helical" evidence="6">
    <location>
        <begin position="469"/>
        <end position="488"/>
    </location>
</feature>
<evidence type="ECO:0000256" key="2">
    <source>
        <dbReference type="ARBA" id="ARBA00022475"/>
    </source>
</evidence>
<feature type="transmembrane region" description="Helical" evidence="6">
    <location>
        <begin position="377"/>
        <end position="397"/>
    </location>
</feature>
<evidence type="ECO:0000313" key="7">
    <source>
        <dbReference type="EMBL" id="PRR80952.1"/>
    </source>
</evidence>
<feature type="transmembrane region" description="Helical" evidence="6">
    <location>
        <begin position="135"/>
        <end position="155"/>
    </location>
</feature>
<keyword evidence="3 6" id="KW-0812">Transmembrane</keyword>